<accession>A0A3B0V4H6</accession>
<dbReference type="GO" id="GO:0016829">
    <property type="term" value="F:lyase activity"/>
    <property type="evidence" value="ECO:0007669"/>
    <property type="project" value="UniProtKB-KW"/>
</dbReference>
<dbReference type="PANTHER" id="PTHR42970">
    <property type="entry name" value="PECTATE LYASE C-RELATED"/>
    <property type="match status" value="1"/>
</dbReference>
<dbReference type="Gene3D" id="2.160.20.10">
    <property type="entry name" value="Single-stranded right-handed beta-helix, Pectin lyase-like"/>
    <property type="match status" value="1"/>
</dbReference>
<reference evidence="3" key="1">
    <citation type="submission" date="2018-06" db="EMBL/GenBank/DDBJ databases">
        <authorList>
            <person name="Zhirakovskaya E."/>
        </authorList>
    </citation>
    <scope>NUCLEOTIDE SEQUENCE</scope>
</reference>
<evidence type="ECO:0000313" key="3">
    <source>
        <dbReference type="EMBL" id="VAW32787.1"/>
    </source>
</evidence>
<feature type="non-terminal residue" evidence="3">
    <location>
        <position position="1"/>
    </location>
</feature>
<keyword evidence="3" id="KW-0456">Lyase</keyword>
<evidence type="ECO:0000256" key="1">
    <source>
        <dbReference type="ARBA" id="ARBA00022723"/>
    </source>
</evidence>
<evidence type="ECO:0000256" key="2">
    <source>
        <dbReference type="ARBA" id="ARBA00023180"/>
    </source>
</evidence>
<dbReference type="GO" id="GO:0046872">
    <property type="term" value="F:metal ion binding"/>
    <property type="evidence" value="ECO:0007669"/>
    <property type="project" value="UniProtKB-KW"/>
</dbReference>
<gene>
    <name evidence="3" type="ORF">MNBD_GAMMA01-1207</name>
</gene>
<keyword evidence="2" id="KW-0325">Glycoprotein</keyword>
<name>A0A3B0V4H6_9ZZZZ</name>
<keyword evidence="1" id="KW-0479">Metal-binding</keyword>
<dbReference type="InterPro" id="IPR052063">
    <property type="entry name" value="Polysaccharide_Lyase_1"/>
</dbReference>
<organism evidence="3">
    <name type="scientific">hydrothermal vent metagenome</name>
    <dbReference type="NCBI Taxonomy" id="652676"/>
    <lineage>
        <taxon>unclassified sequences</taxon>
        <taxon>metagenomes</taxon>
        <taxon>ecological metagenomes</taxon>
    </lineage>
</organism>
<dbReference type="SUPFAM" id="SSF51126">
    <property type="entry name" value="Pectin lyase-like"/>
    <property type="match status" value="1"/>
</dbReference>
<dbReference type="PANTHER" id="PTHR42970:SF1">
    <property type="entry name" value="PECTATE LYASE C-RELATED"/>
    <property type="match status" value="1"/>
</dbReference>
<dbReference type="InterPro" id="IPR011050">
    <property type="entry name" value="Pectin_lyase_fold/virulence"/>
</dbReference>
<dbReference type="AlphaFoldDB" id="A0A3B0V4H6"/>
<proteinExistence type="predicted"/>
<protein>
    <submittedName>
        <fullName evidence="3">COG3866 Pectate lyase</fullName>
    </submittedName>
</protein>
<dbReference type="InterPro" id="IPR012334">
    <property type="entry name" value="Pectin_lyas_fold"/>
</dbReference>
<dbReference type="EMBL" id="UOEW01000001">
    <property type="protein sequence ID" value="VAW32787.1"/>
    <property type="molecule type" value="Genomic_DNA"/>
</dbReference>
<sequence length="326" mass="36184">NIILDHIDVSHGADENIDMWDGAHHITIQWSNISFPIYDVANGWTHNKGILNHRPCLDNNSCDSNSRTGGFISIHHNFFAHARNRTPALSVGPADTRNNLVYNGREGFVHHNVVANGQFNIIGNKYVAGPSISLAPFWFDPENNNPPILTQYWLQDNLIEDPGSYNGVVDNPWNDANFLNEYTFVCCGVVDTQFNQVGEFDFSSQGSVNITTHTSAEIEDLLIAQVGAFPRDIVSRKSLTDLQTRTGQWDNYRPADLLDGLTVTSPPTDTDNDGMPDTWEIQHGLSPNDGSDHTTVMPSGYTAIEDYINGLATQLFSDVIFVDGFE</sequence>